<accession>W4G1W8</accession>
<dbReference type="AlphaFoldDB" id="W4G1W8"/>
<dbReference type="GO" id="GO:0003676">
    <property type="term" value="F:nucleic acid binding"/>
    <property type="evidence" value="ECO:0007669"/>
    <property type="project" value="InterPro"/>
</dbReference>
<gene>
    <name evidence="1" type="ORF">H257_12257</name>
</gene>
<sequence>MPRATTNHDLPDDQRWSLYHDLLENKQSGRLARGKASELLLKYGISRQTLSKVWKRGQETRSQGGRADVALKRKSRTGRWPKRTMHEVEAAVKSVPPHLRKTFASLAASSGIPPTTLWRVLQTRKLQRRTSRLKPMVTDKHKADRVDFVRSFVRSTGSGPMRWDDMHDRVHIDEKWFYLTLVNRRYYQWHDEAVPIRKCSSKRHIIKVMFLTAVARPRYDYNPRTMWDGKIGMWPFVSVVPAQRKSKNRDRGTAVTTPVTVTKPVYREYLLKHVIPTIKEVWPGRRSEPIYNQQDNARPHVEVDDADVTMAGCSDGWSIRLVAQPAMSPDFNVLDLGFFNSIQGLAAP</sequence>
<dbReference type="VEuPathDB" id="FungiDB:H257_12257"/>
<dbReference type="GeneID" id="20814253"/>
<proteinExistence type="predicted"/>
<dbReference type="STRING" id="112090.W4G1W8"/>
<reference evidence="1" key="1">
    <citation type="submission" date="2013-12" db="EMBL/GenBank/DDBJ databases">
        <title>The Genome Sequence of Aphanomyces astaci APO3.</title>
        <authorList>
            <consortium name="The Broad Institute Genomics Platform"/>
            <person name="Russ C."/>
            <person name="Tyler B."/>
            <person name="van West P."/>
            <person name="Dieguez-Uribeondo J."/>
            <person name="Young S.K."/>
            <person name="Zeng Q."/>
            <person name="Gargeya S."/>
            <person name="Fitzgerald M."/>
            <person name="Abouelleil A."/>
            <person name="Alvarado L."/>
            <person name="Chapman S.B."/>
            <person name="Gainer-Dewar J."/>
            <person name="Goldberg J."/>
            <person name="Griggs A."/>
            <person name="Gujja S."/>
            <person name="Hansen M."/>
            <person name="Howarth C."/>
            <person name="Imamovic A."/>
            <person name="Ireland A."/>
            <person name="Larimer J."/>
            <person name="McCowan C."/>
            <person name="Murphy C."/>
            <person name="Pearson M."/>
            <person name="Poon T.W."/>
            <person name="Priest M."/>
            <person name="Roberts A."/>
            <person name="Saif S."/>
            <person name="Shea T."/>
            <person name="Sykes S."/>
            <person name="Wortman J."/>
            <person name="Nusbaum C."/>
            <person name="Birren B."/>
        </authorList>
    </citation>
    <scope>NUCLEOTIDE SEQUENCE [LARGE SCALE GENOMIC DNA]</scope>
    <source>
        <strain evidence="1">APO3</strain>
    </source>
</reference>
<organism evidence="1">
    <name type="scientific">Aphanomyces astaci</name>
    <name type="common">Crayfish plague agent</name>
    <dbReference type="NCBI Taxonomy" id="112090"/>
    <lineage>
        <taxon>Eukaryota</taxon>
        <taxon>Sar</taxon>
        <taxon>Stramenopiles</taxon>
        <taxon>Oomycota</taxon>
        <taxon>Saprolegniomycetes</taxon>
        <taxon>Saprolegniales</taxon>
        <taxon>Verrucalvaceae</taxon>
        <taxon>Aphanomyces</taxon>
    </lineage>
</organism>
<name>W4G1W8_APHAT</name>
<dbReference type="OrthoDB" id="113327at2759"/>
<dbReference type="Gene3D" id="3.30.420.10">
    <property type="entry name" value="Ribonuclease H-like superfamily/Ribonuclease H"/>
    <property type="match status" value="1"/>
</dbReference>
<evidence type="ECO:0008006" key="2">
    <source>
        <dbReference type="Google" id="ProtNLM"/>
    </source>
</evidence>
<evidence type="ECO:0000313" key="1">
    <source>
        <dbReference type="EMBL" id="ETV72928.1"/>
    </source>
</evidence>
<protein>
    <recommendedName>
        <fullName evidence="2">Transposase Tc1-like domain-containing protein</fullName>
    </recommendedName>
</protein>
<dbReference type="PANTHER" id="PTHR47169">
    <property type="entry name" value="OS01G0541250 PROTEIN"/>
    <property type="match status" value="1"/>
</dbReference>
<dbReference type="EMBL" id="KI913152">
    <property type="protein sequence ID" value="ETV72928.1"/>
    <property type="molecule type" value="Genomic_DNA"/>
</dbReference>
<dbReference type="InterPro" id="IPR036397">
    <property type="entry name" value="RNaseH_sf"/>
</dbReference>
<dbReference type="RefSeq" id="XP_009837714.1">
    <property type="nucleotide sequence ID" value="XM_009839412.1"/>
</dbReference>
<dbReference type="PANTHER" id="PTHR47169:SF2">
    <property type="entry name" value="OS01G0541250 PROTEIN"/>
    <property type="match status" value="1"/>
</dbReference>